<keyword evidence="1" id="KW-0732">Signal</keyword>
<evidence type="ECO:0000313" key="2">
    <source>
        <dbReference type="EMBL" id="ARS51529.1"/>
    </source>
</evidence>
<sequence length="349" mass="37775">MKYPIIAITASAAVIAALSSQADAASVSSRDVSVPYWGDQQRFNNHIQGQANDQRDMIDHLQRSDNNHNAWTGRQQVQIDGQGERLTNLEGWTDRQEGAIRAINIGQEEQNRRLDAGDARDQRQDGSIDNAHARIGGVIDQADRDRAVIDGNTQRSLGNQKAIGFLQETDAQLSEAIQQGQQAHAVTDQRSINNAERLDGAEGAIRQTNEQVTADRAASVQRDNAITYQVDYNQQVNEAYQRQSAAQFEQHAAAIESNAHAIAIERDARQEADRDLQAGIASAIAAGSHIMDTNYRGMQLSLAGGAYRGASAASLAVGGALTSSTFAHISVSHDSRGHQAVGGNVNWKF</sequence>
<dbReference type="KEGG" id="kus:B9G99_00280"/>
<evidence type="ECO:0008006" key="4">
    <source>
        <dbReference type="Google" id="ProtNLM"/>
    </source>
</evidence>
<proteinExistence type="predicted"/>
<dbReference type="EMBL" id="CP021323">
    <property type="protein sequence ID" value="ARS51529.1"/>
    <property type="molecule type" value="Genomic_DNA"/>
</dbReference>
<reference evidence="2 3" key="1">
    <citation type="journal article" date="2017" name="Int. J. Syst. Evol. Microbiol.">
        <title>Kushneria konosiri sp. nov., isolated from the Korean salt-fermented seafood Daemi-jeot.</title>
        <authorList>
            <person name="Yun J.H."/>
            <person name="Park S.K."/>
            <person name="Lee J.Y."/>
            <person name="Jung M.J."/>
            <person name="Bae J.W."/>
        </authorList>
    </citation>
    <scope>NUCLEOTIDE SEQUENCE [LARGE SCALE GENOMIC DNA]</scope>
    <source>
        <strain evidence="2 3">X49</strain>
    </source>
</reference>
<dbReference type="Gene3D" id="3.30.1300.30">
    <property type="entry name" value="GSPII I/J protein-like"/>
    <property type="match status" value="1"/>
</dbReference>
<dbReference type="Proteomes" id="UP000250025">
    <property type="component" value="Chromosome"/>
</dbReference>
<evidence type="ECO:0000256" key="1">
    <source>
        <dbReference type="SAM" id="SignalP"/>
    </source>
</evidence>
<dbReference type="RefSeq" id="WP_086620237.1">
    <property type="nucleotide sequence ID" value="NZ_CP021323.1"/>
</dbReference>
<keyword evidence="3" id="KW-1185">Reference proteome</keyword>
<feature type="signal peptide" evidence="1">
    <location>
        <begin position="1"/>
        <end position="24"/>
    </location>
</feature>
<organism evidence="2 3">
    <name type="scientific">Kushneria konosiri</name>
    <dbReference type="NCBI Taxonomy" id="698828"/>
    <lineage>
        <taxon>Bacteria</taxon>
        <taxon>Pseudomonadati</taxon>
        <taxon>Pseudomonadota</taxon>
        <taxon>Gammaproteobacteria</taxon>
        <taxon>Oceanospirillales</taxon>
        <taxon>Halomonadaceae</taxon>
        <taxon>Kushneria</taxon>
    </lineage>
</organism>
<gene>
    <name evidence="2" type="ORF">B9G99_00280</name>
</gene>
<accession>A0A2Z2H2Y8</accession>
<dbReference type="OrthoDB" id="6186924at2"/>
<protein>
    <recommendedName>
        <fullName evidence="4">Trimeric autotransporter adhesin YadA-like C-terminal membrane anchor domain-containing protein</fullName>
    </recommendedName>
</protein>
<name>A0A2Z2H2Y8_9GAMM</name>
<dbReference type="AlphaFoldDB" id="A0A2Z2H2Y8"/>
<evidence type="ECO:0000313" key="3">
    <source>
        <dbReference type="Proteomes" id="UP000250025"/>
    </source>
</evidence>
<feature type="chain" id="PRO_5016387609" description="Trimeric autotransporter adhesin YadA-like C-terminal membrane anchor domain-containing protein" evidence="1">
    <location>
        <begin position="25"/>
        <end position="349"/>
    </location>
</feature>